<keyword evidence="7" id="KW-1015">Disulfide bond</keyword>
<dbReference type="InterPro" id="IPR005817">
    <property type="entry name" value="Wnt"/>
</dbReference>
<keyword evidence="8" id="KW-0325">Glycoprotein</keyword>
<feature type="region of interest" description="Disordered" evidence="11">
    <location>
        <begin position="127"/>
        <end position="157"/>
    </location>
</feature>
<accession>A0A182N8X7</accession>
<dbReference type="AlphaFoldDB" id="A0A182N8X7"/>
<feature type="compositionally biased region" description="Polar residues" evidence="11">
    <location>
        <begin position="631"/>
        <end position="646"/>
    </location>
</feature>
<dbReference type="Proteomes" id="UP000075884">
    <property type="component" value="Unassembled WGS sequence"/>
</dbReference>
<evidence type="ECO:0000256" key="1">
    <source>
        <dbReference type="ARBA" id="ARBA00004498"/>
    </source>
</evidence>
<keyword evidence="5" id="KW-0272">Extracellular matrix</keyword>
<evidence type="ECO:0000256" key="2">
    <source>
        <dbReference type="ARBA" id="ARBA00005683"/>
    </source>
</evidence>
<dbReference type="GO" id="GO:0030182">
    <property type="term" value="P:neuron differentiation"/>
    <property type="evidence" value="ECO:0007669"/>
    <property type="project" value="TreeGrafter"/>
</dbReference>
<feature type="compositionally biased region" description="Gly residues" evidence="11">
    <location>
        <begin position="72"/>
        <end position="85"/>
    </location>
</feature>
<keyword evidence="6 10" id="KW-0879">Wnt signaling pathway</keyword>
<dbReference type="PANTHER" id="PTHR12027:SF77">
    <property type="entry name" value="PROTEIN WNT-5"/>
    <property type="match status" value="1"/>
</dbReference>
<feature type="region of interest" description="Disordered" evidence="11">
    <location>
        <begin position="412"/>
        <end position="650"/>
    </location>
</feature>
<feature type="region of interest" description="Disordered" evidence="11">
    <location>
        <begin position="261"/>
        <end position="308"/>
    </location>
</feature>
<feature type="region of interest" description="Disordered" evidence="11">
    <location>
        <begin position="53"/>
        <end position="98"/>
    </location>
</feature>
<dbReference type="PANTHER" id="PTHR12027">
    <property type="entry name" value="WNT RELATED"/>
    <property type="match status" value="1"/>
</dbReference>
<dbReference type="GO" id="GO:0005615">
    <property type="term" value="C:extracellular space"/>
    <property type="evidence" value="ECO:0007669"/>
    <property type="project" value="TreeGrafter"/>
</dbReference>
<name>A0A182N8X7_9DIPT</name>
<evidence type="ECO:0000313" key="13">
    <source>
        <dbReference type="Proteomes" id="UP000075884"/>
    </source>
</evidence>
<reference evidence="13" key="1">
    <citation type="submission" date="2013-03" db="EMBL/GenBank/DDBJ databases">
        <title>The Genome Sequence of Anopheles dirus WRAIR2.</title>
        <authorList>
            <consortium name="The Broad Institute Genomics Platform"/>
            <person name="Neafsey D.E."/>
            <person name="Walton C."/>
            <person name="Walker B."/>
            <person name="Young S.K."/>
            <person name="Zeng Q."/>
            <person name="Gargeya S."/>
            <person name="Fitzgerald M."/>
            <person name="Haas B."/>
            <person name="Abouelleil A."/>
            <person name="Allen A.W."/>
            <person name="Alvarado L."/>
            <person name="Arachchi H.M."/>
            <person name="Berlin A.M."/>
            <person name="Chapman S.B."/>
            <person name="Gainer-Dewar J."/>
            <person name="Goldberg J."/>
            <person name="Griggs A."/>
            <person name="Gujja S."/>
            <person name="Hansen M."/>
            <person name="Howarth C."/>
            <person name="Imamovic A."/>
            <person name="Ireland A."/>
            <person name="Larimer J."/>
            <person name="McCowan C."/>
            <person name="Murphy C."/>
            <person name="Pearson M."/>
            <person name="Poon T.W."/>
            <person name="Priest M."/>
            <person name="Roberts A."/>
            <person name="Saif S."/>
            <person name="Shea T."/>
            <person name="Sisk P."/>
            <person name="Sykes S."/>
            <person name="Wortman J."/>
            <person name="Nusbaum C."/>
            <person name="Birren B."/>
        </authorList>
    </citation>
    <scope>NUCLEOTIDE SEQUENCE [LARGE SCALE GENOMIC DNA]</scope>
    <source>
        <strain evidence="13">WRAIR2</strain>
    </source>
</reference>
<feature type="compositionally biased region" description="Pro residues" evidence="11">
    <location>
        <begin position="87"/>
        <end position="96"/>
    </location>
</feature>
<comment type="subcellular location">
    <subcellularLocation>
        <location evidence="1 10">Secreted</location>
        <location evidence="1 10">Extracellular space</location>
        <location evidence="1 10">Extracellular matrix</location>
    </subcellularLocation>
</comment>
<feature type="compositionally biased region" description="Basic and acidic residues" evidence="11">
    <location>
        <begin position="533"/>
        <end position="547"/>
    </location>
</feature>
<feature type="compositionally biased region" description="Basic residues" evidence="11">
    <location>
        <begin position="563"/>
        <end position="572"/>
    </location>
</feature>
<keyword evidence="3 10" id="KW-0217">Developmental protein</keyword>
<comment type="similarity">
    <text evidence="2 10">Belongs to the Wnt family.</text>
</comment>
<evidence type="ECO:0000256" key="10">
    <source>
        <dbReference type="RuleBase" id="RU003500"/>
    </source>
</evidence>
<evidence type="ECO:0000313" key="12">
    <source>
        <dbReference type="EnsemblMetazoa" id="ADIR004101-PA"/>
    </source>
</evidence>
<dbReference type="GO" id="GO:0005109">
    <property type="term" value="F:frizzled binding"/>
    <property type="evidence" value="ECO:0007669"/>
    <property type="project" value="TreeGrafter"/>
</dbReference>
<keyword evidence="13" id="KW-1185">Reference proteome</keyword>
<dbReference type="VEuPathDB" id="VectorBase:ADIR004101"/>
<dbReference type="STRING" id="7168.A0A182N8X7"/>
<dbReference type="Pfam" id="PF00110">
    <property type="entry name" value="wnt"/>
    <property type="match status" value="1"/>
</dbReference>
<evidence type="ECO:0000256" key="9">
    <source>
        <dbReference type="ARBA" id="ARBA00023288"/>
    </source>
</evidence>
<sequence length="724" mass="76362">MPNVKAACSSLGIKSPFIVFRSEQEVLSNNSVLLNLTDIRNKLKSVHNLDHFIRPIDGSNDNKNSRKDQTAGKGGGGVGRLGSVGSGPPPAAPPPVFSAESAFGGGNVSITFLTTVAPSFVNHFEKSGSADDGLEQAGLRPSSSMRSKLPAPSVMGSADHMISDDDGGVGPGSKKERKYIIPLALKTSTNGEKEKTSSVFHGSSTNIDDLKRHILMLQNLTQSDKNFQSKFVVFPSLQKNGTAGPVASPGATATPVLLTPVTVSPRHPPPGAGSAPKDVREYRNAAPTGRGPTRKGQAANTTNNRSAMRSQISASINMPKKAFPDSHDILSDRKEGGGLQAYKAEKITIVPQVFLQNDQTSEAVSDKVDNLNEHASRVAADGTKMTAASPFEGSHPAFGRARETKEKNAVRKFGHKSMTSAGGAEGNGTRNNHTGVTTPHMKPSSAGVRRGNDFPISAGSVEIGGQPLGGTGHGSLLPNGTAERPGRKGDGKKKQRKNGKRRGGPKQTIKLNGAKEQPKTVILNDDASVEMDGPERAAGDGNRDEPFGRQPGKPGRATVATGSRKRSSSARVRRNDNGGRQGPGPDKQQPYASPTGRLHAGLGRTMAVGSAESLAGAQRTADPLPDEETGENNNRSHNYRNRTLSGDGSEKDIVDLNPDLCYTLGALSGGQQKLCAQHTSIMPAISRGARAAIQECKHQFRNRRWNCSIVNDDTVFGPVSNIGE</sequence>
<feature type="compositionally biased region" description="Basic residues" evidence="11">
    <location>
        <begin position="490"/>
        <end position="504"/>
    </location>
</feature>
<keyword evidence="4" id="KW-0964">Secreted</keyword>
<keyword evidence="9" id="KW-0449">Lipoprotein</keyword>
<dbReference type="EnsemblMetazoa" id="ADIR004101-RA">
    <property type="protein sequence ID" value="ADIR004101-PA"/>
    <property type="gene ID" value="ADIR004101"/>
</dbReference>
<protein>
    <recommendedName>
        <fullName evidence="10">Protein Wnt</fullName>
    </recommendedName>
</protein>
<evidence type="ECO:0000256" key="8">
    <source>
        <dbReference type="ARBA" id="ARBA00023180"/>
    </source>
</evidence>
<evidence type="ECO:0000256" key="5">
    <source>
        <dbReference type="ARBA" id="ARBA00022530"/>
    </source>
</evidence>
<dbReference type="GO" id="GO:0005125">
    <property type="term" value="F:cytokine activity"/>
    <property type="evidence" value="ECO:0007669"/>
    <property type="project" value="TreeGrafter"/>
</dbReference>
<organism evidence="12 13">
    <name type="scientific">Anopheles dirus</name>
    <dbReference type="NCBI Taxonomy" id="7168"/>
    <lineage>
        <taxon>Eukaryota</taxon>
        <taxon>Metazoa</taxon>
        <taxon>Ecdysozoa</taxon>
        <taxon>Arthropoda</taxon>
        <taxon>Hexapoda</taxon>
        <taxon>Insecta</taxon>
        <taxon>Pterygota</taxon>
        <taxon>Neoptera</taxon>
        <taxon>Endopterygota</taxon>
        <taxon>Diptera</taxon>
        <taxon>Nematocera</taxon>
        <taxon>Culicoidea</taxon>
        <taxon>Culicidae</taxon>
        <taxon>Anophelinae</taxon>
        <taxon>Anopheles</taxon>
    </lineage>
</organism>
<proteinExistence type="inferred from homology"/>
<feature type="compositionally biased region" description="Polar residues" evidence="11">
    <location>
        <begin position="428"/>
        <end position="437"/>
    </location>
</feature>
<feature type="compositionally biased region" description="Polar residues" evidence="11">
    <location>
        <begin position="298"/>
        <end position="308"/>
    </location>
</feature>
<dbReference type="GO" id="GO:0060070">
    <property type="term" value="P:canonical Wnt signaling pathway"/>
    <property type="evidence" value="ECO:0007669"/>
    <property type="project" value="TreeGrafter"/>
</dbReference>
<evidence type="ECO:0000256" key="3">
    <source>
        <dbReference type="ARBA" id="ARBA00022473"/>
    </source>
</evidence>
<evidence type="ECO:0000256" key="4">
    <source>
        <dbReference type="ARBA" id="ARBA00022525"/>
    </source>
</evidence>
<comment type="function">
    <text evidence="10">Ligand for members of the frizzled family of seven transmembrane receptors.</text>
</comment>
<evidence type="ECO:0000256" key="11">
    <source>
        <dbReference type="SAM" id="MobiDB-lite"/>
    </source>
</evidence>
<reference evidence="12" key="2">
    <citation type="submission" date="2020-05" db="UniProtKB">
        <authorList>
            <consortium name="EnsemblMetazoa"/>
        </authorList>
    </citation>
    <scope>IDENTIFICATION</scope>
    <source>
        <strain evidence="12">WRAIR2</strain>
    </source>
</reference>
<evidence type="ECO:0000256" key="6">
    <source>
        <dbReference type="ARBA" id="ARBA00022687"/>
    </source>
</evidence>
<dbReference type="GO" id="GO:0045165">
    <property type="term" value="P:cell fate commitment"/>
    <property type="evidence" value="ECO:0007669"/>
    <property type="project" value="TreeGrafter"/>
</dbReference>
<evidence type="ECO:0000256" key="7">
    <source>
        <dbReference type="ARBA" id="ARBA00023157"/>
    </source>
</evidence>